<keyword evidence="2 3" id="KW-0808">Transferase</keyword>
<dbReference type="InterPro" id="IPR035595">
    <property type="entry name" value="UDP_glycos_trans_CS"/>
</dbReference>
<dbReference type="OrthoDB" id="5835829at2759"/>
<sequence>MVDDQQVPHLLAIPFFFRGHEIPLLHLCRHFKSRGAKFLVTILRTSRSKPTAPPKDLAGFVRFEGFPDDINLPAERNLELFIQFFKRFQGELGDFVLDRWQCRPVTCVICDVLVEWGERVARHLGVPWIAFWTSTVLEMAMASHVPRLIAENAIKDPESIIKIPGLPDFQVRDYVTLSNVINPNFPMKFMIESLVDTVRRTAGADMILANSSGLLEDDAIKTLESSGIKVTPVGPLHLIDQDNDPKDPDKVISWLDEQDPASVLYICFGTVAPMPVGQMEELAMALDSTGVSFLWVVRHDHLKDIPPGFTAKHGISNGTNGTNGGTNGCTARHRGLLTDWVTQPRVLGHRAVGGFLTHCGWNSVMESITAGVPMITRPLMGDQTLTAAMLRQASMPAIALPTSKGGAVTKTEIVAAIEELMVRERGAELRRRAGDAAALVRSGMENGGCLDSLVTELNILAKNPKNRLA</sequence>
<keyword evidence="3" id="KW-0328">Glycosyltransferase</keyword>
<dbReference type="InterPro" id="IPR002213">
    <property type="entry name" value="UDP_glucos_trans"/>
</dbReference>
<dbReference type="EC" id="2.4.1.-" evidence="4"/>
<evidence type="ECO:0000256" key="1">
    <source>
        <dbReference type="ARBA" id="ARBA00009995"/>
    </source>
</evidence>
<dbReference type="AlphaFoldDB" id="D8SGT8"/>
<proteinExistence type="inferred from homology"/>
<dbReference type="HOGENOM" id="CLU_001724_0_1_1"/>
<dbReference type="EMBL" id="GL377619">
    <property type="protein sequence ID" value="EFJ16260.1"/>
    <property type="molecule type" value="Genomic_DNA"/>
</dbReference>
<name>D8SGT8_SELML</name>
<protein>
    <recommendedName>
        <fullName evidence="4">Glycosyltransferase</fullName>
        <ecNumber evidence="4">2.4.1.-</ecNumber>
    </recommendedName>
</protein>
<gene>
    <name evidence="5" type="ORF">SELMODRAFT_445219</name>
</gene>
<dbReference type="KEGG" id="smo:SELMODRAFT_445219"/>
<dbReference type="Proteomes" id="UP000001514">
    <property type="component" value="Unassembled WGS sequence"/>
</dbReference>
<evidence type="ECO:0000256" key="3">
    <source>
        <dbReference type="RuleBase" id="RU003718"/>
    </source>
</evidence>
<dbReference type="eggNOG" id="KOG1192">
    <property type="taxonomic scope" value="Eukaryota"/>
</dbReference>
<evidence type="ECO:0000256" key="4">
    <source>
        <dbReference type="RuleBase" id="RU362057"/>
    </source>
</evidence>
<accession>D8SGT8</accession>
<dbReference type="PROSITE" id="PS00375">
    <property type="entry name" value="UDPGT"/>
    <property type="match status" value="1"/>
</dbReference>
<dbReference type="Pfam" id="PF00201">
    <property type="entry name" value="UDPGT"/>
    <property type="match status" value="1"/>
</dbReference>
<dbReference type="FunFam" id="3.40.50.2000:FF:000060">
    <property type="entry name" value="Glycosyltransferase"/>
    <property type="match status" value="1"/>
</dbReference>
<evidence type="ECO:0000313" key="5">
    <source>
        <dbReference type="EMBL" id="EFJ16260.1"/>
    </source>
</evidence>
<dbReference type="InParanoid" id="D8SGT8"/>
<reference evidence="5 6" key="1">
    <citation type="journal article" date="2011" name="Science">
        <title>The Selaginella genome identifies genetic changes associated with the evolution of vascular plants.</title>
        <authorList>
            <person name="Banks J.A."/>
            <person name="Nishiyama T."/>
            <person name="Hasebe M."/>
            <person name="Bowman J.L."/>
            <person name="Gribskov M."/>
            <person name="dePamphilis C."/>
            <person name="Albert V.A."/>
            <person name="Aono N."/>
            <person name="Aoyama T."/>
            <person name="Ambrose B.A."/>
            <person name="Ashton N.W."/>
            <person name="Axtell M.J."/>
            <person name="Barker E."/>
            <person name="Barker M.S."/>
            <person name="Bennetzen J.L."/>
            <person name="Bonawitz N.D."/>
            <person name="Chapple C."/>
            <person name="Cheng C."/>
            <person name="Correa L.G."/>
            <person name="Dacre M."/>
            <person name="DeBarry J."/>
            <person name="Dreyer I."/>
            <person name="Elias M."/>
            <person name="Engstrom E.M."/>
            <person name="Estelle M."/>
            <person name="Feng L."/>
            <person name="Finet C."/>
            <person name="Floyd S.K."/>
            <person name="Frommer W.B."/>
            <person name="Fujita T."/>
            <person name="Gramzow L."/>
            <person name="Gutensohn M."/>
            <person name="Harholt J."/>
            <person name="Hattori M."/>
            <person name="Heyl A."/>
            <person name="Hirai T."/>
            <person name="Hiwatashi Y."/>
            <person name="Ishikawa M."/>
            <person name="Iwata M."/>
            <person name="Karol K.G."/>
            <person name="Koehler B."/>
            <person name="Kolukisaoglu U."/>
            <person name="Kubo M."/>
            <person name="Kurata T."/>
            <person name="Lalonde S."/>
            <person name="Li K."/>
            <person name="Li Y."/>
            <person name="Litt A."/>
            <person name="Lyons E."/>
            <person name="Manning G."/>
            <person name="Maruyama T."/>
            <person name="Michael T.P."/>
            <person name="Mikami K."/>
            <person name="Miyazaki S."/>
            <person name="Morinaga S."/>
            <person name="Murata T."/>
            <person name="Mueller-Roeber B."/>
            <person name="Nelson D.R."/>
            <person name="Obara M."/>
            <person name="Oguri Y."/>
            <person name="Olmstead R.G."/>
            <person name="Onodera N."/>
            <person name="Petersen B.L."/>
            <person name="Pils B."/>
            <person name="Prigge M."/>
            <person name="Rensing S.A."/>
            <person name="Riano-Pachon D.M."/>
            <person name="Roberts A.W."/>
            <person name="Sato Y."/>
            <person name="Scheller H.V."/>
            <person name="Schulz B."/>
            <person name="Schulz C."/>
            <person name="Shakirov E.V."/>
            <person name="Shibagaki N."/>
            <person name="Shinohara N."/>
            <person name="Shippen D.E."/>
            <person name="Soerensen I."/>
            <person name="Sotooka R."/>
            <person name="Sugimoto N."/>
            <person name="Sugita M."/>
            <person name="Sumikawa N."/>
            <person name="Tanurdzic M."/>
            <person name="Theissen G."/>
            <person name="Ulvskov P."/>
            <person name="Wakazuki S."/>
            <person name="Weng J.K."/>
            <person name="Willats W.W."/>
            <person name="Wipf D."/>
            <person name="Wolf P.G."/>
            <person name="Yang L."/>
            <person name="Zimmer A.D."/>
            <person name="Zhu Q."/>
            <person name="Mitros T."/>
            <person name="Hellsten U."/>
            <person name="Loque D."/>
            <person name="Otillar R."/>
            <person name="Salamov A."/>
            <person name="Schmutz J."/>
            <person name="Shapiro H."/>
            <person name="Lindquist E."/>
            <person name="Lucas S."/>
            <person name="Rokhsar D."/>
            <person name="Grigoriev I.V."/>
        </authorList>
    </citation>
    <scope>NUCLEOTIDE SEQUENCE [LARGE SCALE GENOMIC DNA]</scope>
</reference>
<dbReference type="SUPFAM" id="SSF53756">
    <property type="entry name" value="UDP-Glycosyltransferase/glycogen phosphorylase"/>
    <property type="match status" value="1"/>
</dbReference>
<comment type="similarity">
    <text evidence="1 3">Belongs to the UDP-glycosyltransferase family.</text>
</comment>
<dbReference type="CDD" id="cd03784">
    <property type="entry name" value="GT1_Gtf-like"/>
    <property type="match status" value="1"/>
</dbReference>
<dbReference type="PANTHER" id="PTHR11926:SF774">
    <property type="entry name" value="UDP-GLYCOSYLTRANSFERASE 85A1-RELATED"/>
    <property type="match status" value="1"/>
</dbReference>
<evidence type="ECO:0000256" key="2">
    <source>
        <dbReference type="ARBA" id="ARBA00022679"/>
    </source>
</evidence>
<dbReference type="Gene3D" id="3.40.50.2000">
    <property type="entry name" value="Glycogen Phosphorylase B"/>
    <property type="match status" value="2"/>
</dbReference>
<dbReference type="Gramene" id="EFJ16260">
    <property type="protein sequence ID" value="EFJ16260"/>
    <property type="gene ID" value="SELMODRAFT_445219"/>
</dbReference>
<organism evidence="6">
    <name type="scientific">Selaginella moellendorffii</name>
    <name type="common">Spikemoss</name>
    <dbReference type="NCBI Taxonomy" id="88036"/>
    <lineage>
        <taxon>Eukaryota</taxon>
        <taxon>Viridiplantae</taxon>
        <taxon>Streptophyta</taxon>
        <taxon>Embryophyta</taxon>
        <taxon>Tracheophyta</taxon>
        <taxon>Lycopodiopsida</taxon>
        <taxon>Selaginellales</taxon>
        <taxon>Selaginellaceae</taxon>
        <taxon>Selaginella</taxon>
    </lineage>
</organism>
<dbReference type="GO" id="GO:0035251">
    <property type="term" value="F:UDP-glucosyltransferase activity"/>
    <property type="evidence" value="ECO:0000318"/>
    <property type="project" value="GO_Central"/>
</dbReference>
<evidence type="ECO:0000313" key="6">
    <source>
        <dbReference type="Proteomes" id="UP000001514"/>
    </source>
</evidence>
<dbReference type="PANTHER" id="PTHR11926">
    <property type="entry name" value="GLUCOSYL/GLUCURONOSYL TRANSFERASES"/>
    <property type="match status" value="1"/>
</dbReference>
<keyword evidence="6" id="KW-1185">Reference proteome</keyword>